<evidence type="ECO:0000313" key="1">
    <source>
        <dbReference type="EMBL" id="TYM00143.1"/>
    </source>
</evidence>
<reference evidence="1 2" key="1">
    <citation type="submission" date="2019-08" db="EMBL/GenBank/DDBJ databases">
        <title>Bradyrhizobium hipponensis sp. nov., a rhizobium isolated from a Lupinus angustifolius root nodule in Tunisia.</title>
        <authorList>
            <person name="Off K."/>
            <person name="Rejili M."/>
            <person name="Mars M."/>
            <person name="Brachmann A."/>
            <person name="Marin M."/>
        </authorList>
    </citation>
    <scope>NUCLEOTIDE SEQUENCE [LARGE SCALE GENOMIC DNA]</scope>
    <source>
        <strain evidence="1 2">CTAW71</strain>
    </source>
</reference>
<protein>
    <submittedName>
        <fullName evidence="1">Uncharacterized protein</fullName>
    </submittedName>
</protein>
<dbReference type="EMBL" id="VSSS01000002">
    <property type="protein sequence ID" value="TYM00143.1"/>
    <property type="molecule type" value="Genomic_DNA"/>
</dbReference>
<dbReference type="AlphaFoldDB" id="A0A5D3L1V1"/>
<sequence>MSTWYQEDVDGPLLEETIRIAWNYLQCSGEIEDQDETARILTRKIGLMMEQGQRNRLVLSP</sequence>
<dbReference type="RefSeq" id="WP_148770317.1">
    <property type="nucleotide sequence ID" value="NZ_VSSS01000002.1"/>
</dbReference>
<proteinExistence type="predicted"/>
<dbReference type="Proteomes" id="UP000324758">
    <property type="component" value="Unassembled WGS sequence"/>
</dbReference>
<keyword evidence="2" id="KW-1185">Reference proteome</keyword>
<organism evidence="1 2">
    <name type="scientific">Bradyrhizobium rifense</name>
    <dbReference type="NCBI Taxonomy" id="515499"/>
    <lineage>
        <taxon>Bacteria</taxon>
        <taxon>Pseudomonadati</taxon>
        <taxon>Pseudomonadota</taxon>
        <taxon>Alphaproteobacteria</taxon>
        <taxon>Hyphomicrobiales</taxon>
        <taxon>Nitrobacteraceae</taxon>
        <taxon>Bradyrhizobium</taxon>
    </lineage>
</organism>
<comment type="caution">
    <text evidence="1">The sequence shown here is derived from an EMBL/GenBank/DDBJ whole genome shotgun (WGS) entry which is preliminary data.</text>
</comment>
<name>A0A5D3L1V1_9BRAD</name>
<evidence type="ECO:0000313" key="2">
    <source>
        <dbReference type="Proteomes" id="UP000324758"/>
    </source>
</evidence>
<gene>
    <name evidence="1" type="ORF">FXB40_01140</name>
</gene>
<accession>A0A5D3L1V1</accession>
<dbReference type="OrthoDB" id="8242286at2"/>